<dbReference type="AlphaFoldDB" id="A0A413RQF3"/>
<proteinExistence type="inferred from homology"/>
<dbReference type="Proteomes" id="UP000283374">
    <property type="component" value="Unassembled WGS sequence"/>
</dbReference>
<dbReference type="InterPro" id="IPR050282">
    <property type="entry name" value="Cycloisomerase_2"/>
</dbReference>
<evidence type="ECO:0000313" key="3">
    <source>
        <dbReference type="Proteomes" id="UP000283374"/>
    </source>
</evidence>
<dbReference type="Pfam" id="PF10282">
    <property type="entry name" value="Lactonase"/>
    <property type="match status" value="1"/>
</dbReference>
<dbReference type="InterPro" id="IPR019405">
    <property type="entry name" value="Lactonase_7-beta_prop"/>
</dbReference>
<reference evidence="2 3" key="1">
    <citation type="submission" date="2018-08" db="EMBL/GenBank/DDBJ databases">
        <title>Cellulomonas rhizosphaerae sp. nov., a novel actinomycete isolated from soil.</title>
        <authorList>
            <person name="Tian Y."/>
        </authorList>
    </citation>
    <scope>NUCLEOTIDE SEQUENCE [LARGE SCALE GENOMIC DNA]</scope>
    <source>
        <strain evidence="2 3">NEAU-TCZ24</strain>
    </source>
</reference>
<dbReference type="PANTHER" id="PTHR30344">
    <property type="entry name" value="6-PHOSPHOGLUCONOLACTONASE-RELATED"/>
    <property type="match status" value="1"/>
</dbReference>
<sequence length="329" mass="33922">MTHLWIGTYPSAGAGTPVGLGEGVWTVELDPATGELSEPRQVATSPSPSFVAAHPNGRVVYAVNEHTDGTVTAFDVTPDGLVERGVVPSGGDDPCHVVVDGRTLLVANYSSGTLAAIPLDEDGAFAGDATVFGHEGSGPNAERQEGPHAHFVALDPAGVHVLVVDLGTDEIRRYARTADGLRPDGIAATFAPGTGPRHLAFAADGRHAYVVGELDNSMHVLAWPAGTELQRVPVATDSLLAHVLLDGDRLLVGVRGGDVIARLSVGDDALLTPVADDDLPGSWPRHHEVVDGWTIVAEQIGGALTALGPDGSVASRLPLPAPACIVPIL</sequence>
<dbReference type="SUPFAM" id="SSF51004">
    <property type="entry name" value="C-terminal (heme d1) domain of cytochrome cd1-nitrite reductase"/>
    <property type="match status" value="1"/>
</dbReference>
<comment type="similarity">
    <text evidence="1">Belongs to the cycloisomerase 2 family.</text>
</comment>
<gene>
    <name evidence="2" type="ORF">D1825_02740</name>
</gene>
<dbReference type="Gene3D" id="2.130.10.10">
    <property type="entry name" value="YVTN repeat-like/Quinoprotein amine dehydrogenase"/>
    <property type="match status" value="1"/>
</dbReference>
<comment type="caution">
    <text evidence="2">The sequence shown here is derived from an EMBL/GenBank/DDBJ whole genome shotgun (WGS) entry which is preliminary data.</text>
</comment>
<accession>A0A413RQF3</accession>
<keyword evidence="3" id="KW-1185">Reference proteome</keyword>
<dbReference type="GO" id="GO:0017057">
    <property type="term" value="F:6-phosphogluconolactonase activity"/>
    <property type="evidence" value="ECO:0007669"/>
    <property type="project" value="TreeGrafter"/>
</dbReference>
<dbReference type="RefSeq" id="WP_118765951.1">
    <property type="nucleotide sequence ID" value="NZ_QWKP01000112.1"/>
</dbReference>
<dbReference type="EMBL" id="QWKP01000112">
    <property type="protein sequence ID" value="RHA44150.1"/>
    <property type="molecule type" value="Genomic_DNA"/>
</dbReference>
<name>A0A413RQF3_9CELL</name>
<evidence type="ECO:0000313" key="2">
    <source>
        <dbReference type="EMBL" id="RHA44150.1"/>
    </source>
</evidence>
<dbReference type="InterPro" id="IPR015943">
    <property type="entry name" value="WD40/YVTN_repeat-like_dom_sf"/>
</dbReference>
<dbReference type="PANTHER" id="PTHR30344:SF1">
    <property type="entry name" value="6-PHOSPHOGLUCONOLACTONASE"/>
    <property type="match status" value="1"/>
</dbReference>
<dbReference type="OrthoDB" id="9790815at2"/>
<organism evidence="2 3">
    <name type="scientific">Cellulomonas rhizosphaerae</name>
    <dbReference type="NCBI Taxonomy" id="2293719"/>
    <lineage>
        <taxon>Bacteria</taxon>
        <taxon>Bacillati</taxon>
        <taxon>Actinomycetota</taxon>
        <taxon>Actinomycetes</taxon>
        <taxon>Micrococcales</taxon>
        <taxon>Cellulomonadaceae</taxon>
        <taxon>Cellulomonas</taxon>
    </lineage>
</organism>
<dbReference type="InterPro" id="IPR011048">
    <property type="entry name" value="Haem_d1_sf"/>
</dbReference>
<protein>
    <submittedName>
        <fullName evidence="2">Lactonase family protein</fullName>
    </submittedName>
</protein>
<evidence type="ECO:0000256" key="1">
    <source>
        <dbReference type="ARBA" id="ARBA00005564"/>
    </source>
</evidence>